<dbReference type="PANTHER" id="PTHR42763">
    <property type="entry name" value="ADP-GLUCOSE PHOSPHORYLASE"/>
    <property type="match status" value="1"/>
</dbReference>
<accession>A0A9D5C504</accession>
<feature type="region of interest" description="Disordered" evidence="6">
    <location>
        <begin position="1"/>
        <end position="36"/>
    </location>
</feature>
<reference evidence="8" key="1">
    <citation type="submission" date="2021-03" db="EMBL/GenBank/DDBJ databases">
        <authorList>
            <person name="Li Z."/>
            <person name="Yang C."/>
        </authorList>
    </citation>
    <scope>NUCLEOTIDE SEQUENCE</scope>
    <source>
        <strain evidence="8">Dzin_1.0</strain>
        <tissue evidence="8">Leaf</tissue>
    </source>
</reference>
<feature type="binding site" evidence="5">
    <location>
        <position position="80"/>
    </location>
    <ligand>
        <name>Zn(2+)</name>
        <dbReference type="ChEBI" id="CHEBI:29105"/>
    </ligand>
</feature>
<dbReference type="Gene3D" id="3.30.428.10">
    <property type="entry name" value="HIT-like"/>
    <property type="match status" value="2"/>
</dbReference>
<dbReference type="GO" id="GO:0008108">
    <property type="term" value="F:UDP-glucose:hexose-1-phosphate uridylyltransferase activity"/>
    <property type="evidence" value="ECO:0007669"/>
    <property type="project" value="InterPro"/>
</dbReference>
<keyword evidence="2" id="KW-0548">Nucleotidyltransferase</keyword>
<dbReference type="NCBIfam" id="TIGR00209">
    <property type="entry name" value="galT_1"/>
    <property type="match status" value="1"/>
</dbReference>
<dbReference type="SUPFAM" id="SSF54197">
    <property type="entry name" value="HIT-like"/>
    <property type="match status" value="2"/>
</dbReference>
<dbReference type="Proteomes" id="UP001085076">
    <property type="component" value="Miscellaneous, Linkage group lg08"/>
</dbReference>
<reference evidence="8" key="2">
    <citation type="journal article" date="2022" name="Hortic Res">
        <title>The genome of Dioscorea zingiberensis sheds light on the biosynthesis, origin and evolution of the medicinally important diosgenin saponins.</title>
        <authorList>
            <person name="Li Y."/>
            <person name="Tan C."/>
            <person name="Li Z."/>
            <person name="Guo J."/>
            <person name="Li S."/>
            <person name="Chen X."/>
            <person name="Wang C."/>
            <person name="Dai X."/>
            <person name="Yang H."/>
            <person name="Song W."/>
            <person name="Hou L."/>
            <person name="Xu J."/>
            <person name="Tong Z."/>
            <person name="Xu A."/>
            <person name="Yuan X."/>
            <person name="Wang W."/>
            <person name="Yang Q."/>
            <person name="Chen L."/>
            <person name="Sun Z."/>
            <person name="Wang K."/>
            <person name="Pan B."/>
            <person name="Chen J."/>
            <person name="Bao Y."/>
            <person name="Liu F."/>
            <person name="Qi X."/>
            <person name="Gang D.R."/>
            <person name="Wen J."/>
            <person name="Li J."/>
        </authorList>
    </citation>
    <scope>NUCLEOTIDE SEQUENCE</scope>
    <source>
        <strain evidence="8">Dzin_1.0</strain>
    </source>
</reference>
<dbReference type="InterPro" id="IPR001937">
    <property type="entry name" value="GalP_UDPtransf1"/>
</dbReference>
<keyword evidence="5" id="KW-0479">Metal-binding</keyword>
<evidence type="ECO:0000256" key="5">
    <source>
        <dbReference type="PIRSR" id="PIRSR000808-3"/>
    </source>
</evidence>
<evidence type="ECO:0000313" key="8">
    <source>
        <dbReference type="EMBL" id="KAJ0966384.1"/>
    </source>
</evidence>
<evidence type="ECO:0000256" key="3">
    <source>
        <dbReference type="ARBA" id="ARBA00023277"/>
    </source>
</evidence>
<keyword evidence="3" id="KW-0119">Carbohydrate metabolism</keyword>
<keyword evidence="5" id="KW-0862">Zinc</keyword>
<keyword evidence="1" id="KW-0808">Transferase</keyword>
<evidence type="ECO:0000256" key="6">
    <source>
        <dbReference type="SAM" id="MobiDB-lite"/>
    </source>
</evidence>
<dbReference type="PANTHER" id="PTHR42763:SF2">
    <property type="entry name" value="ADP-GLUCOSE PHOSPHORYLASE"/>
    <property type="match status" value="1"/>
</dbReference>
<dbReference type="OrthoDB" id="418412at2759"/>
<dbReference type="InterPro" id="IPR005849">
    <property type="entry name" value="GalP_Utransf_N"/>
</dbReference>
<feature type="binding site" evidence="5">
    <location>
        <position position="77"/>
    </location>
    <ligand>
        <name>Zn(2+)</name>
        <dbReference type="ChEBI" id="CHEBI:29105"/>
    </ligand>
</feature>
<keyword evidence="9" id="KW-1185">Reference proteome</keyword>
<dbReference type="GO" id="GO:0008270">
    <property type="term" value="F:zinc ion binding"/>
    <property type="evidence" value="ECO:0007669"/>
    <property type="project" value="InterPro"/>
</dbReference>
<feature type="active site" description="Tele-UMP-histidine intermediate" evidence="4">
    <location>
        <position position="199"/>
    </location>
</feature>
<organism evidence="8 9">
    <name type="scientific">Dioscorea zingiberensis</name>
    <dbReference type="NCBI Taxonomy" id="325984"/>
    <lineage>
        <taxon>Eukaryota</taxon>
        <taxon>Viridiplantae</taxon>
        <taxon>Streptophyta</taxon>
        <taxon>Embryophyta</taxon>
        <taxon>Tracheophyta</taxon>
        <taxon>Spermatophyta</taxon>
        <taxon>Magnoliopsida</taxon>
        <taxon>Liliopsida</taxon>
        <taxon>Dioscoreales</taxon>
        <taxon>Dioscoreaceae</taxon>
        <taxon>Dioscorea</taxon>
    </lineage>
</organism>
<protein>
    <recommendedName>
        <fullName evidence="7">Galactose-1-phosphate uridyl transferase N-terminal domain-containing protein</fullName>
    </recommendedName>
</protein>
<evidence type="ECO:0000256" key="1">
    <source>
        <dbReference type="ARBA" id="ARBA00022679"/>
    </source>
</evidence>
<evidence type="ECO:0000313" key="9">
    <source>
        <dbReference type="Proteomes" id="UP001085076"/>
    </source>
</evidence>
<dbReference type="PIRSF" id="PIRSF000808">
    <property type="entry name" value="GalT"/>
    <property type="match status" value="1"/>
</dbReference>
<evidence type="ECO:0000256" key="4">
    <source>
        <dbReference type="PIRSR" id="PIRSR000808-1"/>
    </source>
</evidence>
<evidence type="ECO:0000259" key="7">
    <source>
        <dbReference type="Pfam" id="PF01087"/>
    </source>
</evidence>
<feature type="binding site" evidence="5">
    <location>
        <position position="197"/>
    </location>
    <ligand>
        <name>Zn(2+)</name>
        <dbReference type="ChEBI" id="CHEBI:29105"/>
    </ligand>
</feature>
<comment type="caution">
    <text evidence="8">The sequence shown here is derived from an EMBL/GenBank/DDBJ whole genome shotgun (WGS) entry which is preliminary data.</text>
</comment>
<dbReference type="AlphaFoldDB" id="A0A9D5C504"/>
<dbReference type="InterPro" id="IPR053177">
    <property type="entry name" value="ADP-glucose_phosphorylase"/>
</dbReference>
<comment type="cofactor">
    <cofactor evidence="5">
        <name>Zn(2+)</name>
        <dbReference type="ChEBI" id="CHEBI:29105"/>
    </cofactor>
    <text evidence="5">Binds 1 zinc ion per subunit.</text>
</comment>
<dbReference type="EMBL" id="JAGGNH010000008">
    <property type="protein sequence ID" value="KAJ0966384.1"/>
    <property type="molecule type" value="Genomic_DNA"/>
</dbReference>
<feature type="domain" description="Galactose-1-phosphate uridyl transferase N-terminal" evidence="7">
    <location>
        <begin position="34"/>
        <end position="209"/>
    </location>
</feature>
<dbReference type="InterPro" id="IPR036265">
    <property type="entry name" value="HIT-like_sf"/>
</dbReference>
<name>A0A9D5C504_9LILI</name>
<proteinExistence type="predicted"/>
<feature type="region of interest" description="Disordered" evidence="6">
    <location>
        <begin position="54"/>
        <end position="74"/>
    </location>
</feature>
<gene>
    <name evidence="8" type="ORF">J5N97_027522</name>
</gene>
<dbReference type="Pfam" id="PF01087">
    <property type="entry name" value="GalP_UDP_transf"/>
    <property type="match status" value="1"/>
</dbReference>
<sequence>MRSSSQYSRCSEIPTETLAPLPTMSSSSSSSRDSPELRRDHIFNRWVIISPARSRRPSDLKSHSPTSKPNPDSTNSCPFCAGHEAECAPEIFRVPAGSSAAEWKVRVIENLYPALRRDLEPQNPSFDGMSVRGFGFHDVVIETPSHDVRLPDLSDLEIKEVVLALKERVKQLKRAGSIKYVQVFKNYGAIAGASMSHSHSQMIGLPIVPPMVSTRLDSMKEYFDRTGKCGLCDIQSKEILIDESSHFFSIVPFAASFPFEIWIVPKDHSSHFHEIDDERAAEFGCLLKLMLFKVALQLNDPPFNFMIHTAPFELPFSFSHSTHWFLQIVPHLNNFGGFEMGTGCYINAVFPEAAAEILREVNVPK</sequence>
<dbReference type="GO" id="GO:0006012">
    <property type="term" value="P:galactose metabolic process"/>
    <property type="evidence" value="ECO:0007669"/>
    <property type="project" value="InterPro"/>
</dbReference>
<evidence type="ECO:0000256" key="2">
    <source>
        <dbReference type="ARBA" id="ARBA00022695"/>
    </source>
</evidence>
<feature type="binding site" evidence="5">
    <location>
        <position position="146"/>
    </location>
    <ligand>
        <name>Zn(2+)</name>
        <dbReference type="ChEBI" id="CHEBI:29105"/>
    </ligand>
</feature>
<feature type="compositionally biased region" description="Polar residues" evidence="6">
    <location>
        <begin position="63"/>
        <end position="74"/>
    </location>
</feature>